<dbReference type="EMBL" id="BGZK01000046">
    <property type="protein sequence ID" value="GBP11479.1"/>
    <property type="molecule type" value="Genomic_DNA"/>
</dbReference>
<dbReference type="AlphaFoldDB" id="A0A4C1TAE9"/>
<dbReference type="GO" id="GO:0003676">
    <property type="term" value="F:nucleic acid binding"/>
    <property type="evidence" value="ECO:0007669"/>
    <property type="project" value="InterPro"/>
</dbReference>
<sequence>MLYSTVIETLTHAPHSPDLAPCNFYSCPKIKKNFEKNGLRTRKEWPHTTRASERPPSAGGQSVPLGGSIEFSDVSISTDTVSKNNNFL</sequence>
<evidence type="ECO:0008006" key="4">
    <source>
        <dbReference type="Google" id="ProtNLM"/>
    </source>
</evidence>
<comment type="caution">
    <text evidence="2">The sequence shown here is derived from an EMBL/GenBank/DDBJ whole genome shotgun (WGS) entry which is preliminary data.</text>
</comment>
<evidence type="ECO:0000313" key="2">
    <source>
        <dbReference type="EMBL" id="GBP11479.1"/>
    </source>
</evidence>
<name>A0A4C1TAE9_EUMVA</name>
<dbReference type="Gene3D" id="3.30.420.10">
    <property type="entry name" value="Ribonuclease H-like superfamily/Ribonuclease H"/>
    <property type="match status" value="1"/>
</dbReference>
<evidence type="ECO:0000313" key="3">
    <source>
        <dbReference type="Proteomes" id="UP000299102"/>
    </source>
</evidence>
<feature type="compositionally biased region" description="Basic and acidic residues" evidence="1">
    <location>
        <begin position="38"/>
        <end position="53"/>
    </location>
</feature>
<protein>
    <recommendedName>
        <fullName evidence="4">Histone-lysine N-methyltransferase SETMAR</fullName>
    </recommendedName>
</protein>
<proteinExistence type="predicted"/>
<gene>
    <name evidence="2" type="ORF">EVAR_92970_1</name>
</gene>
<dbReference type="Proteomes" id="UP000299102">
    <property type="component" value="Unassembled WGS sequence"/>
</dbReference>
<accession>A0A4C1TAE9</accession>
<feature type="region of interest" description="Disordered" evidence="1">
    <location>
        <begin position="38"/>
        <end position="66"/>
    </location>
</feature>
<organism evidence="2 3">
    <name type="scientific">Eumeta variegata</name>
    <name type="common">Bagworm moth</name>
    <name type="synonym">Eumeta japonica</name>
    <dbReference type="NCBI Taxonomy" id="151549"/>
    <lineage>
        <taxon>Eukaryota</taxon>
        <taxon>Metazoa</taxon>
        <taxon>Ecdysozoa</taxon>
        <taxon>Arthropoda</taxon>
        <taxon>Hexapoda</taxon>
        <taxon>Insecta</taxon>
        <taxon>Pterygota</taxon>
        <taxon>Neoptera</taxon>
        <taxon>Endopterygota</taxon>
        <taxon>Lepidoptera</taxon>
        <taxon>Glossata</taxon>
        <taxon>Ditrysia</taxon>
        <taxon>Tineoidea</taxon>
        <taxon>Psychidae</taxon>
        <taxon>Oiketicinae</taxon>
        <taxon>Eumeta</taxon>
    </lineage>
</organism>
<evidence type="ECO:0000256" key="1">
    <source>
        <dbReference type="SAM" id="MobiDB-lite"/>
    </source>
</evidence>
<dbReference type="InterPro" id="IPR036397">
    <property type="entry name" value="RNaseH_sf"/>
</dbReference>
<reference evidence="2 3" key="1">
    <citation type="journal article" date="2019" name="Commun. Biol.">
        <title>The bagworm genome reveals a unique fibroin gene that provides high tensile strength.</title>
        <authorList>
            <person name="Kono N."/>
            <person name="Nakamura H."/>
            <person name="Ohtoshi R."/>
            <person name="Tomita M."/>
            <person name="Numata K."/>
            <person name="Arakawa K."/>
        </authorList>
    </citation>
    <scope>NUCLEOTIDE SEQUENCE [LARGE SCALE GENOMIC DNA]</scope>
</reference>
<keyword evidence="3" id="KW-1185">Reference proteome</keyword>